<dbReference type="RefSeq" id="WP_096487151.1">
    <property type="nucleotide sequence ID" value="NZ_AP014809.1"/>
</dbReference>
<dbReference type="GO" id="GO:0008170">
    <property type="term" value="F:N-methyltransferase activity"/>
    <property type="evidence" value="ECO:0007669"/>
    <property type="project" value="InterPro"/>
</dbReference>
<protein>
    <recommendedName>
        <fullName evidence="4">Methyltransferase</fullName>
        <ecNumber evidence="4">2.1.1.-</ecNumber>
    </recommendedName>
</protein>
<dbReference type="AlphaFoldDB" id="A0A161JMX0"/>
<evidence type="ECO:0000259" key="5">
    <source>
        <dbReference type="Pfam" id="PF01555"/>
    </source>
</evidence>
<dbReference type="OrthoDB" id="9773571at2"/>
<dbReference type="GO" id="GO:0009007">
    <property type="term" value="F:site-specific DNA-methyltransferase (adenine-specific) activity"/>
    <property type="evidence" value="ECO:0007669"/>
    <property type="project" value="UniProtKB-EC"/>
</dbReference>
<dbReference type="InterPro" id="IPR002941">
    <property type="entry name" value="DNA_methylase_N4/N6"/>
</dbReference>
<reference evidence="6 7" key="1">
    <citation type="journal article" date="2016" name="Genome Announc.">
        <title>Complete Genome Sequence of Methylobacterium populi P-1M, Isolated from Pink-Pigmented Household Biofilm.</title>
        <authorList>
            <person name="Morohoshi T."/>
            <person name="Ikeda T."/>
        </authorList>
    </citation>
    <scope>NUCLEOTIDE SEQUENCE [LARGE SCALE GENOMIC DNA]</scope>
    <source>
        <strain evidence="6 7">P-1M</strain>
    </source>
</reference>
<gene>
    <name evidence="6" type="ORF">MPPM_4813</name>
</gene>
<keyword evidence="2" id="KW-0808">Transferase</keyword>
<dbReference type="PRINTS" id="PR00508">
    <property type="entry name" value="S21N4MTFRASE"/>
</dbReference>
<organism evidence="6 7">
    <name type="scientific">Methylorubrum populi</name>
    <dbReference type="NCBI Taxonomy" id="223967"/>
    <lineage>
        <taxon>Bacteria</taxon>
        <taxon>Pseudomonadati</taxon>
        <taxon>Pseudomonadota</taxon>
        <taxon>Alphaproteobacteria</taxon>
        <taxon>Hyphomicrobiales</taxon>
        <taxon>Methylobacteriaceae</taxon>
        <taxon>Methylorubrum</taxon>
    </lineage>
</organism>
<dbReference type="Gene3D" id="3.40.50.150">
    <property type="entry name" value="Vaccinia Virus protein VP39"/>
    <property type="match status" value="1"/>
</dbReference>
<evidence type="ECO:0000313" key="7">
    <source>
        <dbReference type="Proteomes" id="UP000218288"/>
    </source>
</evidence>
<dbReference type="InterPro" id="IPR029063">
    <property type="entry name" value="SAM-dependent_MTases_sf"/>
</dbReference>
<dbReference type="REBASE" id="151234">
    <property type="entry name" value="M.MpoP1MORF4813P"/>
</dbReference>
<evidence type="ECO:0000256" key="4">
    <source>
        <dbReference type="RuleBase" id="RU362026"/>
    </source>
</evidence>
<sequence>MTYRVEQISDDVQIICGDSREIVPTLPVPGALATDPPYGMAFRSNFRAVKHDAIANDKDDAALIWCCSVPVLHSRYIFCRWDNLVSVPKPKSLVTWVKNNWSMGDLEHEHGRQTEVALFYPGPEHRFPKGRPNDVIIAPRTGNEHHPTEKPVQLMLAVLEWTEGLVLDPFCGSGTTGVAAARLGRPFVGIELDPKHFDTACRRLEKAAARPDMFAAARPEKAQQRAFL</sequence>
<dbReference type="SUPFAM" id="SSF53335">
    <property type="entry name" value="S-adenosyl-L-methionine-dependent methyltransferases"/>
    <property type="match status" value="1"/>
</dbReference>
<dbReference type="InterPro" id="IPR001091">
    <property type="entry name" value="RM_Methyltransferase"/>
</dbReference>
<dbReference type="GO" id="GO:0003677">
    <property type="term" value="F:DNA binding"/>
    <property type="evidence" value="ECO:0007669"/>
    <property type="project" value="InterPro"/>
</dbReference>
<proteinExistence type="inferred from homology"/>
<dbReference type="GO" id="GO:0032259">
    <property type="term" value="P:methylation"/>
    <property type="evidence" value="ECO:0007669"/>
    <property type="project" value="UniProtKB-KW"/>
</dbReference>
<comment type="similarity">
    <text evidence="4">Belongs to the N(4)/N(6)-methyltransferase family.</text>
</comment>
<dbReference type="EC" id="2.1.1.-" evidence="4"/>
<evidence type="ECO:0000256" key="1">
    <source>
        <dbReference type="ARBA" id="ARBA00022603"/>
    </source>
</evidence>
<evidence type="ECO:0000256" key="2">
    <source>
        <dbReference type="ARBA" id="ARBA00022679"/>
    </source>
</evidence>
<name>A0A161JMX0_9HYPH</name>
<evidence type="ECO:0000313" key="6">
    <source>
        <dbReference type="EMBL" id="BAU93418.1"/>
    </source>
</evidence>
<dbReference type="Pfam" id="PF01555">
    <property type="entry name" value="N6_N4_Mtase"/>
    <property type="match status" value="1"/>
</dbReference>
<evidence type="ECO:0000256" key="3">
    <source>
        <dbReference type="ARBA" id="ARBA00047942"/>
    </source>
</evidence>
<keyword evidence="1 6" id="KW-0489">Methyltransferase</keyword>
<feature type="domain" description="DNA methylase N-4/N-6" evidence="5">
    <location>
        <begin position="134"/>
        <end position="200"/>
    </location>
</feature>
<accession>A0A161JMX0</accession>
<dbReference type="EMBL" id="AP014809">
    <property type="protein sequence ID" value="BAU93418.1"/>
    <property type="molecule type" value="Genomic_DNA"/>
</dbReference>
<comment type="catalytic activity">
    <reaction evidence="3">
        <text>a 2'-deoxyadenosine in DNA + S-adenosyl-L-methionine = an N(6)-methyl-2'-deoxyadenosine in DNA + S-adenosyl-L-homocysteine + H(+)</text>
        <dbReference type="Rhea" id="RHEA:15197"/>
        <dbReference type="Rhea" id="RHEA-COMP:12418"/>
        <dbReference type="Rhea" id="RHEA-COMP:12419"/>
        <dbReference type="ChEBI" id="CHEBI:15378"/>
        <dbReference type="ChEBI" id="CHEBI:57856"/>
        <dbReference type="ChEBI" id="CHEBI:59789"/>
        <dbReference type="ChEBI" id="CHEBI:90615"/>
        <dbReference type="ChEBI" id="CHEBI:90616"/>
        <dbReference type="EC" id="2.1.1.72"/>
    </reaction>
</comment>
<dbReference type="Proteomes" id="UP000218288">
    <property type="component" value="Chromosome"/>
</dbReference>